<dbReference type="Proteomes" id="UP000054928">
    <property type="component" value="Unassembled WGS sequence"/>
</dbReference>
<keyword evidence="3 5" id="KW-1133">Transmembrane helix</keyword>
<name>A0A0P1A5L0_PLAHL</name>
<accession>A0A0P1A5L0</accession>
<keyword evidence="8" id="KW-1185">Reference proteome</keyword>
<keyword evidence="2 5" id="KW-0812">Transmembrane</keyword>
<dbReference type="AlphaFoldDB" id="A0A0P1A5L0"/>
<feature type="domain" description="Palmitoyltransferase DHHC" evidence="6">
    <location>
        <begin position="308"/>
        <end position="383"/>
    </location>
</feature>
<feature type="transmembrane region" description="Helical" evidence="5">
    <location>
        <begin position="354"/>
        <end position="377"/>
    </location>
</feature>
<evidence type="ECO:0000313" key="7">
    <source>
        <dbReference type="EMBL" id="CEG35612.1"/>
    </source>
</evidence>
<dbReference type="SUPFAM" id="SSF55961">
    <property type="entry name" value="Bet v1-like"/>
    <property type="match status" value="1"/>
</dbReference>
<evidence type="ECO:0000313" key="8">
    <source>
        <dbReference type="Proteomes" id="UP000054928"/>
    </source>
</evidence>
<dbReference type="Gene3D" id="3.30.530.20">
    <property type="match status" value="1"/>
</dbReference>
<dbReference type="PANTHER" id="PTHR13510:SF44">
    <property type="entry name" value="RABENOSYN-5"/>
    <property type="match status" value="1"/>
</dbReference>
<protein>
    <recommendedName>
        <fullName evidence="5">Palmitoyltransferase</fullName>
        <ecNumber evidence="5">2.3.1.225</ecNumber>
    </recommendedName>
</protein>
<evidence type="ECO:0000256" key="3">
    <source>
        <dbReference type="ARBA" id="ARBA00022989"/>
    </source>
</evidence>
<dbReference type="GO" id="GO:0019706">
    <property type="term" value="F:protein-cysteine S-palmitoyltransferase activity"/>
    <property type="evidence" value="ECO:0007669"/>
    <property type="project" value="UniProtKB-EC"/>
</dbReference>
<dbReference type="PROSITE" id="PS50216">
    <property type="entry name" value="DHHC"/>
    <property type="match status" value="1"/>
</dbReference>
<evidence type="ECO:0000256" key="5">
    <source>
        <dbReference type="RuleBase" id="RU079119"/>
    </source>
</evidence>
<dbReference type="InterPro" id="IPR001594">
    <property type="entry name" value="Palmitoyltrfase_DHHC"/>
</dbReference>
<evidence type="ECO:0000256" key="1">
    <source>
        <dbReference type="ARBA" id="ARBA00004141"/>
    </source>
</evidence>
<keyword evidence="4 5" id="KW-0472">Membrane</keyword>
<dbReference type="EMBL" id="CCYD01000053">
    <property type="protein sequence ID" value="CEG35612.1"/>
    <property type="molecule type" value="Genomic_DNA"/>
</dbReference>
<evidence type="ECO:0000256" key="2">
    <source>
        <dbReference type="ARBA" id="ARBA00022692"/>
    </source>
</evidence>
<dbReference type="OMA" id="IVHAKFE"/>
<dbReference type="RefSeq" id="XP_024571981.1">
    <property type="nucleotide sequence ID" value="XM_024726114.1"/>
</dbReference>
<keyword evidence="5" id="KW-0012">Acyltransferase</keyword>
<reference evidence="8" key="1">
    <citation type="submission" date="2014-09" db="EMBL/GenBank/DDBJ databases">
        <authorList>
            <person name="Sharma Rahul"/>
            <person name="Thines Marco"/>
        </authorList>
    </citation>
    <scope>NUCLEOTIDE SEQUENCE [LARGE SCALE GENOMIC DNA]</scope>
</reference>
<evidence type="ECO:0000259" key="6">
    <source>
        <dbReference type="Pfam" id="PF01529"/>
    </source>
</evidence>
<dbReference type="STRING" id="4781.A0A0P1A5L0"/>
<organism evidence="7 8">
    <name type="scientific">Plasmopara halstedii</name>
    <name type="common">Downy mildew of sunflower</name>
    <dbReference type="NCBI Taxonomy" id="4781"/>
    <lineage>
        <taxon>Eukaryota</taxon>
        <taxon>Sar</taxon>
        <taxon>Stramenopiles</taxon>
        <taxon>Oomycota</taxon>
        <taxon>Peronosporomycetes</taxon>
        <taxon>Peronosporales</taxon>
        <taxon>Peronosporaceae</taxon>
        <taxon>Plasmopara</taxon>
    </lineage>
</organism>
<evidence type="ECO:0000256" key="4">
    <source>
        <dbReference type="ARBA" id="ARBA00023136"/>
    </source>
</evidence>
<dbReference type="EC" id="2.3.1.225" evidence="5"/>
<dbReference type="InterPro" id="IPR023393">
    <property type="entry name" value="START-like_dom_sf"/>
</dbReference>
<dbReference type="PANTHER" id="PTHR13510">
    <property type="entry name" value="FYVE-FINGER-CONTAINING RAB5 EFFECTOR PROTEIN RABENOSYN-5-RELATED"/>
    <property type="match status" value="1"/>
</dbReference>
<proteinExistence type="inferred from homology"/>
<comment type="catalytic activity">
    <reaction evidence="5">
        <text>L-cysteinyl-[protein] + hexadecanoyl-CoA = S-hexadecanoyl-L-cysteinyl-[protein] + CoA</text>
        <dbReference type="Rhea" id="RHEA:36683"/>
        <dbReference type="Rhea" id="RHEA-COMP:10131"/>
        <dbReference type="Rhea" id="RHEA-COMP:11032"/>
        <dbReference type="ChEBI" id="CHEBI:29950"/>
        <dbReference type="ChEBI" id="CHEBI:57287"/>
        <dbReference type="ChEBI" id="CHEBI:57379"/>
        <dbReference type="ChEBI" id="CHEBI:74151"/>
        <dbReference type="EC" id="2.3.1.225"/>
    </reaction>
</comment>
<comment type="similarity">
    <text evidence="5">Belongs to the DHHC palmitoyltransferase family.</text>
</comment>
<comment type="subcellular location">
    <subcellularLocation>
        <location evidence="1">Membrane</location>
        <topology evidence="1">Multi-pass membrane protein</topology>
    </subcellularLocation>
</comment>
<dbReference type="Pfam" id="PF01529">
    <property type="entry name" value="DHHC"/>
    <property type="match status" value="1"/>
</dbReference>
<dbReference type="GeneID" id="36406538"/>
<dbReference type="InterPro" id="IPR052727">
    <property type="entry name" value="Rab4/Rab5_effector"/>
</dbReference>
<keyword evidence="5" id="KW-0808">Transferase</keyword>
<sequence length="401" mass="45195">MSTKRFTVNPFDDLRLSVDDRTKLLAVAEELVHAKFAEYEEYINKRKWIDPVRWKKCSQAGAATTFMERKSVNPGSKMVAALMVGPLFGTLDDVMFGLVCPTLESMRIKASYLHDFSAAAVLATILEPTEDDPFRSVVVKWMEIDIPGASFGFVRNRDYVYLESTGILHLKNGERVGYHLLHSVSFAQTHERPGRIRGNMSLCGIFRQDGPDRTDCRGTSVIDPKGDIIPSMAMMRLVNATMAGVRYSYCGQMKKLAWLVEQRHAEASIFEIGGGMVLSALCLTCYALVGCSNPGIVRRIEVPPDNTYTYCDHCDSYRPEGALHCLKCRVCIEEYDHHCPWTGKCIGKGNVHFFYIWLLFLVLAFVYEVIEFTMYLLPSETQSIELSNDSLKIETPSITIS</sequence>
<comment type="caution">
    <text evidence="5">Lacks conserved residue(s) required for the propagation of feature annotation.</text>
</comment>
<dbReference type="GO" id="GO:0016020">
    <property type="term" value="C:membrane"/>
    <property type="evidence" value="ECO:0007669"/>
    <property type="project" value="UniProtKB-SubCell"/>
</dbReference>
<dbReference type="OrthoDB" id="9909019at2759"/>
<comment type="domain">
    <text evidence="5">The DHHC domain is required for palmitoyltransferase activity.</text>
</comment>